<keyword evidence="3 12" id="KW-0444">Lipid biosynthesis</keyword>
<organism evidence="15 16">
    <name type="scientific">Ilyobacter polytropus (strain ATCC 51220 / DSM 2926 / LMG 16218 / CuHBu1)</name>
    <dbReference type="NCBI Taxonomy" id="572544"/>
    <lineage>
        <taxon>Bacteria</taxon>
        <taxon>Fusobacteriati</taxon>
        <taxon>Fusobacteriota</taxon>
        <taxon>Fusobacteriia</taxon>
        <taxon>Fusobacteriales</taxon>
        <taxon>Fusobacteriaceae</taxon>
        <taxon>Ilyobacter</taxon>
    </lineage>
</organism>
<dbReference type="InterPro" id="IPR001736">
    <property type="entry name" value="PLipase_D/transphosphatidylase"/>
</dbReference>
<keyword evidence="12" id="KW-0997">Cell inner membrane</keyword>
<evidence type="ECO:0000256" key="12">
    <source>
        <dbReference type="HAMAP-Rule" id="MF_01916"/>
    </source>
</evidence>
<keyword evidence="6" id="KW-0677">Repeat</keyword>
<dbReference type="CDD" id="cd09110">
    <property type="entry name" value="PLDc_CLS_1"/>
    <property type="match status" value="1"/>
</dbReference>
<dbReference type="NCBIfam" id="TIGR04265">
    <property type="entry name" value="bac_cardiolipin"/>
    <property type="match status" value="1"/>
</dbReference>
<dbReference type="Pfam" id="PF13091">
    <property type="entry name" value="PLDc_2"/>
    <property type="match status" value="2"/>
</dbReference>
<dbReference type="GO" id="GO:0032049">
    <property type="term" value="P:cardiolipin biosynthetic process"/>
    <property type="evidence" value="ECO:0007669"/>
    <property type="project" value="UniProtKB-UniRule"/>
</dbReference>
<dbReference type="InterPro" id="IPR025202">
    <property type="entry name" value="PLD-like_dom"/>
</dbReference>
<gene>
    <name evidence="15" type="ordered locus">Ilyop_2532</name>
</gene>
<dbReference type="CDD" id="cd09112">
    <property type="entry name" value="PLDc_CLS_2"/>
    <property type="match status" value="1"/>
</dbReference>
<dbReference type="HOGENOM" id="CLU_038053_1_1_0"/>
<keyword evidence="11 12" id="KW-1208">Phospholipid metabolism</keyword>
<keyword evidence="16" id="KW-1185">Reference proteome</keyword>
<protein>
    <recommendedName>
        <fullName evidence="12 13">Cardiolipin synthase</fullName>
        <shortName evidence="12">CL synthase</shortName>
        <ecNumber evidence="12 13">2.7.8.-</ecNumber>
    </recommendedName>
</protein>
<dbReference type="PANTHER" id="PTHR21248:SF22">
    <property type="entry name" value="PHOSPHOLIPASE D"/>
    <property type="match status" value="1"/>
</dbReference>
<feature type="active site" evidence="12">
    <location>
        <position position="407"/>
    </location>
</feature>
<dbReference type="AlphaFoldDB" id="E3HBW5"/>
<dbReference type="EMBL" id="CP002282">
    <property type="protein sequence ID" value="ADO84291.1"/>
    <property type="molecule type" value="Genomic_DNA"/>
</dbReference>
<evidence type="ECO:0000256" key="4">
    <source>
        <dbReference type="ARBA" id="ARBA00022679"/>
    </source>
</evidence>
<feature type="active site" evidence="12">
    <location>
        <position position="402"/>
    </location>
</feature>
<evidence type="ECO:0000256" key="2">
    <source>
        <dbReference type="ARBA" id="ARBA00022475"/>
    </source>
</evidence>
<evidence type="ECO:0000313" key="16">
    <source>
        <dbReference type="Proteomes" id="UP000006875"/>
    </source>
</evidence>
<dbReference type="Pfam" id="PF13396">
    <property type="entry name" value="PLDc_N"/>
    <property type="match status" value="1"/>
</dbReference>
<dbReference type="KEGG" id="ipo:Ilyop_2532"/>
<keyword evidence="4 12" id="KW-0808">Transferase</keyword>
<comment type="subcellular location">
    <subcellularLocation>
        <location evidence="12">Cell inner membrane</location>
        <topology evidence="12">Multi-pass membrane protein</topology>
    </subcellularLocation>
    <subcellularLocation>
        <location evidence="1">Cell membrane</location>
        <topology evidence="1">Multi-pass membrane protein</topology>
    </subcellularLocation>
</comment>
<evidence type="ECO:0000256" key="1">
    <source>
        <dbReference type="ARBA" id="ARBA00004651"/>
    </source>
</evidence>
<feature type="domain" description="PLD phosphodiesterase" evidence="14">
    <location>
        <begin position="395"/>
        <end position="422"/>
    </location>
</feature>
<feature type="transmembrane region" description="Helical" evidence="12">
    <location>
        <begin position="7"/>
        <end position="27"/>
    </location>
</feature>
<evidence type="ECO:0000256" key="6">
    <source>
        <dbReference type="ARBA" id="ARBA00022737"/>
    </source>
</evidence>
<dbReference type="Gene3D" id="3.30.870.10">
    <property type="entry name" value="Endonuclease Chain A"/>
    <property type="match status" value="2"/>
</dbReference>
<evidence type="ECO:0000259" key="14">
    <source>
        <dbReference type="PROSITE" id="PS50035"/>
    </source>
</evidence>
<reference evidence="15 16" key="1">
    <citation type="journal article" date="2010" name="Stand. Genomic Sci.">
        <title>Complete genome sequence of Ilyobacter polytropus type strain (CuHbu1).</title>
        <authorList>
            <person name="Sikorski J."/>
            <person name="Chertkov O."/>
            <person name="Lapidus A."/>
            <person name="Nolan M."/>
            <person name="Lucas S."/>
            <person name="Del Rio T.G."/>
            <person name="Tice H."/>
            <person name="Cheng J.F."/>
            <person name="Tapia R."/>
            <person name="Han C."/>
            <person name="Goodwin L."/>
            <person name="Pitluck S."/>
            <person name="Liolios K."/>
            <person name="Ivanova N."/>
            <person name="Mavromatis K."/>
            <person name="Mikhailova N."/>
            <person name="Pati A."/>
            <person name="Chen A."/>
            <person name="Palaniappan K."/>
            <person name="Land M."/>
            <person name="Hauser L."/>
            <person name="Chang Y.J."/>
            <person name="Jeffries C.D."/>
            <person name="Brambilla E."/>
            <person name="Yasawong M."/>
            <person name="Rohde M."/>
            <person name="Pukall R."/>
            <person name="Spring S."/>
            <person name="Goker M."/>
            <person name="Woyke T."/>
            <person name="Bristow J."/>
            <person name="Eisen J.A."/>
            <person name="Markowitz V."/>
            <person name="Hugenholtz P."/>
            <person name="Kyrpides N.C."/>
            <person name="Klenk H.P."/>
        </authorList>
    </citation>
    <scope>NUCLEOTIDE SEQUENCE [LARGE SCALE GENOMIC DNA]</scope>
    <source>
        <strain evidence="16">ATCC 51220 / DSM 2926 / LMG 16218 / CuHBu1</strain>
        <plasmid evidence="16">pILYOP01</plasmid>
    </source>
</reference>
<dbReference type="OrthoDB" id="9762009at2"/>
<keyword evidence="5 12" id="KW-0812">Transmembrane</keyword>
<dbReference type="SUPFAM" id="SSF56024">
    <property type="entry name" value="Phospholipase D/nuclease"/>
    <property type="match status" value="2"/>
</dbReference>
<geneLocation type="plasmid" evidence="15 16">
    <name>pILYOP01</name>
</geneLocation>
<dbReference type="Proteomes" id="UP000006875">
    <property type="component" value="Plasmid pILYOP01"/>
</dbReference>
<dbReference type="HAMAP" id="MF_01916">
    <property type="entry name" value="Cardiolipin_synth_Cls"/>
    <property type="match status" value="1"/>
</dbReference>
<accession>E3HBW5</accession>
<dbReference type="GO" id="GO:0005886">
    <property type="term" value="C:plasma membrane"/>
    <property type="evidence" value="ECO:0007669"/>
    <property type="project" value="UniProtKB-SubCell"/>
</dbReference>
<evidence type="ECO:0000313" key="15">
    <source>
        <dbReference type="EMBL" id="ADO84291.1"/>
    </source>
</evidence>
<dbReference type="InterPro" id="IPR027379">
    <property type="entry name" value="CLS_N"/>
</dbReference>
<feature type="active site" evidence="12">
    <location>
        <position position="216"/>
    </location>
</feature>
<comment type="function">
    <text evidence="12">Catalyzes the reversible phosphatidyl group transfer from one phosphatidylglycerol molecule to another to form cardiolipin (CL) (diphosphatidylglycerol) and glycerol.</text>
</comment>
<keyword evidence="7 12" id="KW-1133">Transmembrane helix</keyword>
<evidence type="ECO:0000256" key="9">
    <source>
        <dbReference type="ARBA" id="ARBA00023136"/>
    </source>
</evidence>
<feature type="active site" evidence="12">
    <location>
        <position position="214"/>
    </location>
</feature>
<evidence type="ECO:0000256" key="7">
    <source>
        <dbReference type="ARBA" id="ARBA00022989"/>
    </source>
</evidence>
<dbReference type="InterPro" id="IPR030874">
    <property type="entry name" value="Cardiolipin_synth_Firmi"/>
</dbReference>
<keyword evidence="15" id="KW-0614">Plasmid</keyword>
<evidence type="ECO:0000256" key="3">
    <source>
        <dbReference type="ARBA" id="ARBA00022516"/>
    </source>
</evidence>
<dbReference type="InterPro" id="IPR022924">
    <property type="entry name" value="Cardiolipin_synthase"/>
</dbReference>
<dbReference type="GO" id="GO:0008808">
    <property type="term" value="F:cardiolipin synthase activity"/>
    <property type="evidence" value="ECO:0007669"/>
    <property type="project" value="UniProtKB-UniRule"/>
</dbReference>
<dbReference type="EC" id="2.7.8.-" evidence="12 13"/>
<name>E3HBW5_ILYPC</name>
<evidence type="ECO:0000256" key="10">
    <source>
        <dbReference type="ARBA" id="ARBA00023209"/>
    </source>
</evidence>
<dbReference type="SMART" id="SM00155">
    <property type="entry name" value="PLDc"/>
    <property type="match status" value="2"/>
</dbReference>
<proteinExistence type="inferred from homology"/>
<comment type="catalytic activity">
    <reaction evidence="12">
        <text>2 a 1,2-diacyl-sn-glycero-3-phospho-(1'-sn-glycerol) = a cardiolipin + glycerol</text>
        <dbReference type="Rhea" id="RHEA:31451"/>
        <dbReference type="ChEBI" id="CHEBI:17754"/>
        <dbReference type="ChEBI" id="CHEBI:62237"/>
        <dbReference type="ChEBI" id="CHEBI:64716"/>
    </reaction>
</comment>
<feature type="transmembrane region" description="Helical" evidence="12">
    <location>
        <begin position="33"/>
        <end position="58"/>
    </location>
</feature>
<sequence length="482" mass="56750">MVLEHLIFFAKYIYFINILFVVVIIFVERKKPVYSLFWITVLVLTSYIGFISYLLFGLSFRKKRLSKKFYMRNLFRYTNPSENNEAKKLEKWEQMIQYLELTGKNRLTFSNSTVIFTDGKKLFQDMKDELKKATSYIHMEYFIFDNDALGKEFFSILKEKAKSGVEVKLILDGVGCRKLPLKKIVALRDSKIDVLVFFPSYFPFINLRANYRTHRKICIVDAKLGYIGGFNIGKDYIGKGHLGKWRDTHIKMKGEILNELQKEFFSSWDFIKNQKFLSFKKKVRNRYDEKKYFPEKEKIGNSSIQIVGSAPDYEFHLIRDAILHMITKAKKYIYIQTPYFIPDDIIFEALKIASLSGVNIKIMIPNKPDHLMVYWATHSYVGEMITMGVKFYSYKKGFLHSKVVIVDDEVATVGSSNFDYRSFYQNFEINAFIYDFDTVKKLKATFIEDLAESSSITKEIYHNRKLLVKFKESISRLFSPIL</sequence>
<keyword evidence="10 12" id="KW-0594">Phospholipid biosynthesis</keyword>
<dbReference type="PANTHER" id="PTHR21248">
    <property type="entry name" value="CARDIOLIPIN SYNTHASE"/>
    <property type="match status" value="1"/>
</dbReference>
<evidence type="ECO:0000256" key="5">
    <source>
        <dbReference type="ARBA" id="ARBA00022692"/>
    </source>
</evidence>
<evidence type="ECO:0000256" key="8">
    <source>
        <dbReference type="ARBA" id="ARBA00023098"/>
    </source>
</evidence>
<dbReference type="PROSITE" id="PS50035">
    <property type="entry name" value="PLD"/>
    <property type="match status" value="2"/>
</dbReference>
<keyword evidence="8 12" id="KW-0443">Lipid metabolism</keyword>
<feature type="active site" evidence="12">
    <location>
        <position position="400"/>
    </location>
</feature>
<feature type="active site" evidence="12">
    <location>
        <position position="221"/>
    </location>
</feature>
<evidence type="ECO:0000256" key="11">
    <source>
        <dbReference type="ARBA" id="ARBA00023264"/>
    </source>
</evidence>
<keyword evidence="2 12" id="KW-1003">Cell membrane</keyword>
<evidence type="ECO:0000256" key="13">
    <source>
        <dbReference type="NCBIfam" id="TIGR04265"/>
    </source>
</evidence>
<comment type="similarity">
    <text evidence="12">Belongs to the phospholipase D family. Cardiolipin synthase subfamily.</text>
</comment>
<keyword evidence="9 12" id="KW-0472">Membrane</keyword>
<feature type="domain" description="PLD phosphodiesterase" evidence="14">
    <location>
        <begin position="209"/>
        <end position="236"/>
    </location>
</feature>
<dbReference type="RefSeq" id="WP_013388950.1">
    <property type="nucleotide sequence ID" value="NC_014633.1"/>
</dbReference>